<evidence type="ECO:0000313" key="3">
    <source>
        <dbReference type="Proteomes" id="UP000196531"/>
    </source>
</evidence>
<reference evidence="3" key="1">
    <citation type="journal article" date="2017" name="Proc. Natl. Acad. Sci. U.S.A.">
        <title>Simulation of Deepwater Horizon oil plume reveals substrate specialization within a complex community of hydrocarbon-degraders.</title>
        <authorList>
            <person name="Hu P."/>
            <person name="Dubinsky E.A."/>
            <person name="Probst A.J."/>
            <person name="Wang J."/>
            <person name="Sieber C.M.K."/>
            <person name="Tom L.M."/>
            <person name="Gardinali P."/>
            <person name="Banfield J.F."/>
            <person name="Atlas R.M."/>
            <person name="Andersen G.L."/>
        </authorList>
    </citation>
    <scope>NUCLEOTIDE SEQUENCE [LARGE SCALE GENOMIC DNA]</scope>
</reference>
<feature type="coiled-coil region" evidence="1">
    <location>
        <begin position="49"/>
        <end position="76"/>
    </location>
</feature>
<evidence type="ECO:0000313" key="2">
    <source>
        <dbReference type="EMBL" id="OUR98701.1"/>
    </source>
</evidence>
<dbReference type="Proteomes" id="UP000196531">
    <property type="component" value="Unassembled WGS sequence"/>
</dbReference>
<proteinExistence type="predicted"/>
<comment type="caution">
    <text evidence="2">The sequence shown here is derived from an EMBL/GenBank/DDBJ whole genome shotgun (WGS) entry which is preliminary data.</text>
</comment>
<sequence>MESNQDSHSSRSLKKIKKEKTLNFSDLKTKIEEQTLVDTYRQKAPLEQISLEENILEEMALELEKHKENFLRAQVAIATTNQNIKNQDNLIQLINYQTKKSSKVLHFLTKKQLEGESNLINLQAARKVKVGNLNNIDQKINSLKLTLIKNGETIRCERKELDQLDQLIQEREKKITRLLKLVDDQILSREDDCHIPSIPTV</sequence>
<accession>A0A1Y5FAR4</accession>
<name>A0A1Y5FAR4_9BACT</name>
<gene>
    <name evidence="2" type="ORF">A9Q84_04615</name>
</gene>
<organism evidence="2 3">
    <name type="scientific">Halobacteriovorax marinus</name>
    <dbReference type="NCBI Taxonomy" id="97084"/>
    <lineage>
        <taxon>Bacteria</taxon>
        <taxon>Pseudomonadati</taxon>
        <taxon>Bdellovibrionota</taxon>
        <taxon>Bacteriovoracia</taxon>
        <taxon>Bacteriovoracales</taxon>
        <taxon>Halobacteriovoraceae</taxon>
        <taxon>Halobacteriovorax</taxon>
    </lineage>
</organism>
<feature type="coiled-coil region" evidence="1">
    <location>
        <begin position="154"/>
        <end position="181"/>
    </location>
</feature>
<dbReference type="AlphaFoldDB" id="A0A1Y5FAR4"/>
<dbReference type="EMBL" id="MAAO01000004">
    <property type="protein sequence ID" value="OUR98701.1"/>
    <property type="molecule type" value="Genomic_DNA"/>
</dbReference>
<keyword evidence="1" id="KW-0175">Coiled coil</keyword>
<evidence type="ECO:0000256" key="1">
    <source>
        <dbReference type="SAM" id="Coils"/>
    </source>
</evidence>
<protein>
    <submittedName>
        <fullName evidence="2">Uncharacterized protein</fullName>
    </submittedName>
</protein>